<dbReference type="OrthoDB" id="9788539at2"/>
<gene>
    <name evidence="5" type="ORF">Q765_07285</name>
</gene>
<dbReference type="InterPro" id="IPR016667">
    <property type="entry name" value="Caps_polysacc_synth_CpsB/CapC"/>
</dbReference>
<evidence type="ECO:0000256" key="4">
    <source>
        <dbReference type="ARBA" id="ARBA00051722"/>
    </source>
</evidence>
<proteinExistence type="inferred from homology"/>
<dbReference type="EMBL" id="JRLX01000005">
    <property type="protein sequence ID" value="KGO87461.1"/>
    <property type="molecule type" value="Genomic_DNA"/>
</dbReference>
<name>A0A0A2M746_9FLAO</name>
<dbReference type="EC" id="3.1.3.48" evidence="2"/>
<comment type="similarity">
    <text evidence="1">Belongs to the metallo-dependent hydrolases superfamily. CpsB/CapC family.</text>
</comment>
<dbReference type="InterPro" id="IPR016195">
    <property type="entry name" value="Pol/histidinol_Pase-like"/>
</dbReference>
<organism evidence="5 6">
    <name type="scientific">Flavobacterium rivuli WB 3.3-2 = DSM 21788</name>
    <dbReference type="NCBI Taxonomy" id="1121895"/>
    <lineage>
        <taxon>Bacteria</taxon>
        <taxon>Pseudomonadati</taxon>
        <taxon>Bacteroidota</taxon>
        <taxon>Flavobacteriia</taxon>
        <taxon>Flavobacteriales</taxon>
        <taxon>Flavobacteriaceae</taxon>
        <taxon>Flavobacterium</taxon>
    </lineage>
</organism>
<evidence type="ECO:0000256" key="2">
    <source>
        <dbReference type="ARBA" id="ARBA00013064"/>
    </source>
</evidence>
<dbReference type="PANTHER" id="PTHR39181:SF1">
    <property type="entry name" value="TYROSINE-PROTEIN PHOSPHATASE YWQE"/>
    <property type="match status" value="1"/>
</dbReference>
<evidence type="ECO:0000256" key="3">
    <source>
        <dbReference type="ARBA" id="ARBA00022801"/>
    </source>
</evidence>
<dbReference type="PIRSF" id="PIRSF016557">
    <property type="entry name" value="Caps_synth_CpsB"/>
    <property type="match status" value="1"/>
</dbReference>
<reference evidence="5 6" key="1">
    <citation type="submission" date="2013-09" db="EMBL/GenBank/DDBJ databases">
        <authorList>
            <person name="Zeng Z."/>
            <person name="Chen C."/>
        </authorList>
    </citation>
    <scope>NUCLEOTIDE SEQUENCE [LARGE SCALE GENOMIC DNA]</scope>
    <source>
        <strain evidence="5 6">WB 3.3-2</strain>
    </source>
</reference>
<keyword evidence="3" id="KW-0378">Hydrolase</keyword>
<keyword evidence="6" id="KW-1185">Reference proteome</keyword>
<dbReference type="GO" id="GO:0004725">
    <property type="term" value="F:protein tyrosine phosphatase activity"/>
    <property type="evidence" value="ECO:0007669"/>
    <property type="project" value="UniProtKB-EC"/>
</dbReference>
<dbReference type="STRING" id="1121895.GCA_000378485_02381"/>
<sequence>MFIFSKPKKRLVDLIPDDYVDIHSHLLPGIDDGSKDDDNTIGLVTSLKNYGFSQFITTPHVLTGVWNNTHNGITAKEATTKKLLDDNNIDNPFKAAAEYLMDDVFLKLIKNEPLLTIKDNYVLVEMSYLNAPIQLYDILYELQLAGYKPILAHPERYLFYHFKFEEYEKLKRVGCLFQINLLSVTGYYGKPVLEICKKLLDNNMIDFTGSDVHHERHIEAFKNPVLFKNTEPLVKALNKNSLFSL</sequence>
<dbReference type="Pfam" id="PF19567">
    <property type="entry name" value="CpsB_CapC"/>
    <property type="match status" value="1"/>
</dbReference>
<comment type="caution">
    <text evidence="5">The sequence shown here is derived from an EMBL/GenBank/DDBJ whole genome shotgun (WGS) entry which is preliminary data.</text>
</comment>
<dbReference type="Proteomes" id="UP000030152">
    <property type="component" value="Unassembled WGS sequence"/>
</dbReference>
<dbReference type="RefSeq" id="WP_035642153.1">
    <property type="nucleotide sequence ID" value="NZ_JRLX01000005.1"/>
</dbReference>
<dbReference type="SUPFAM" id="SSF89550">
    <property type="entry name" value="PHP domain-like"/>
    <property type="match status" value="1"/>
</dbReference>
<evidence type="ECO:0000256" key="1">
    <source>
        <dbReference type="ARBA" id="ARBA00005750"/>
    </source>
</evidence>
<comment type="catalytic activity">
    <reaction evidence="4">
        <text>O-phospho-L-tyrosyl-[protein] + H2O = L-tyrosyl-[protein] + phosphate</text>
        <dbReference type="Rhea" id="RHEA:10684"/>
        <dbReference type="Rhea" id="RHEA-COMP:10136"/>
        <dbReference type="Rhea" id="RHEA-COMP:20101"/>
        <dbReference type="ChEBI" id="CHEBI:15377"/>
        <dbReference type="ChEBI" id="CHEBI:43474"/>
        <dbReference type="ChEBI" id="CHEBI:46858"/>
        <dbReference type="ChEBI" id="CHEBI:61978"/>
        <dbReference type="EC" id="3.1.3.48"/>
    </reaction>
</comment>
<accession>A0A0A2M746</accession>
<dbReference type="PANTHER" id="PTHR39181">
    <property type="entry name" value="TYROSINE-PROTEIN PHOSPHATASE YWQE"/>
    <property type="match status" value="1"/>
</dbReference>
<evidence type="ECO:0000313" key="6">
    <source>
        <dbReference type="Proteomes" id="UP000030152"/>
    </source>
</evidence>
<evidence type="ECO:0000313" key="5">
    <source>
        <dbReference type="EMBL" id="KGO87461.1"/>
    </source>
</evidence>
<dbReference type="eggNOG" id="COG4464">
    <property type="taxonomic scope" value="Bacteria"/>
</dbReference>
<dbReference type="GO" id="GO:0030145">
    <property type="term" value="F:manganese ion binding"/>
    <property type="evidence" value="ECO:0007669"/>
    <property type="project" value="InterPro"/>
</dbReference>
<protein>
    <recommendedName>
        <fullName evidence="2">protein-tyrosine-phosphatase</fullName>
        <ecNumber evidence="2">3.1.3.48</ecNumber>
    </recommendedName>
</protein>
<dbReference type="AlphaFoldDB" id="A0A0A2M746"/>
<dbReference type="Gene3D" id="3.20.20.140">
    <property type="entry name" value="Metal-dependent hydrolases"/>
    <property type="match status" value="1"/>
</dbReference>